<keyword evidence="1" id="KW-0472">Membrane</keyword>
<proteinExistence type="predicted"/>
<dbReference type="InParanoid" id="A0A0C3GN64"/>
<keyword evidence="3" id="KW-1185">Reference proteome</keyword>
<dbReference type="HOGENOM" id="CLU_2134442_0_0_1"/>
<sequence>MMSGMSTYCHDIGPIKLDITRIQAADLALPSKALSPFQHNLGFDGVIESCVLFVALCHGVAILLLRANKQTKESLSTLTAEHDPLAFALWCHYSAIGMHKSVSDSSVSASRCR</sequence>
<organism evidence="2 3">
    <name type="scientific">Piloderma croceum (strain F 1598)</name>
    <dbReference type="NCBI Taxonomy" id="765440"/>
    <lineage>
        <taxon>Eukaryota</taxon>
        <taxon>Fungi</taxon>
        <taxon>Dikarya</taxon>
        <taxon>Basidiomycota</taxon>
        <taxon>Agaricomycotina</taxon>
        <taxon>Agaricomycetes</taxon>
        <taxon>Agaricomycetidae</taxon>
        <taxon>Atheliales</taxon>
        <taxon>Atheliaceae</taxon>
        <taxon>Piloderma</taxon>
    </lineage>
</organism>
<evidence type="ECO:0000313" key="3">
    <source>
        <dbReference type="Proteomes" id="UP000054166"/>
    </source>
</evidence>
<feature type="transmembrane region" description="Helical" evidence="1">
    <location>
        <begin position="46"/>
        <end position="65"/>
    </location>
</feature>
<evidence type="ECO:0000256" key="1">
    <source>
        <dbReference type="SAM" id="Phobius"/>
    </source>
</evidence>
<reference evidence="3" key="2">
    <citation type="submission" date="2015-01" db="EMBL/GenBank/DDBJ databases">
        <title>Evolutionary Origins and Diversification of the Mycorrhizal Mutualists.</title>
        <authorList>
            <consortium name="DOE Joint Genome Institute"/>
            <consortium name="Mycorrhizal Genomics Consortium"/>
            <person name="Kohler A."/>
            <person name="Kuo A."/>
            <person name="Nagy L.G."/>
            <person name="Floudas D."/>
            <person name="Copeland A."/>
            <person name="Barry K.W."/>
            <person name="Cichocki N."/>
            <person name="Veneault-Fourrey C."/>
            <person name="LaButti K."/>
            <person name="Lindquist E.A."/>
            <person name="Lipzen A."/>
            <person name="Lundell T."/>
            <person name="Morin E."/>
            <person name="Murat C."/>
            <person name="Riley R."/>
            <person name="Ohm R."/>
            <person name="Sun H."/>
            <person name="Tunlid A."/>
            <person name="Henrissat B."/>
            <person name="Grigoriev I.V."/>
            <person name="Hibbett D.S."/>
            <person name="Martin F."/>
        </authorList>
    </citation>
    <scope>NUCLEOTIDE SEQUENCE [LARGE SCALE GENOMIC DNA]</scope>
    <source>
        <strain evidence="3">F 1598</strain>
    </source>
</reference>
<dbReference type="AlphaFoldDB" id="A0A0C3GN64"/>
<reference evidence="2 3" key="1">
    <citation type="submission" date="2014-04" db="EMBL/GenBank/DDBJ databases">
        <authorList>
            <consortium name="DOE Joint Genome Institute"/>
            <person name="Kuo A."/>
            <person name="Tarkka M."/>
            <person name="Buscot F."/>
            <person name="Kohler A."/>
            <person name="Nagy L.G."/>
            <person name="Floudas D."/>
            <person name="Copeland A."/>
            <person name="Barry K.W."/>
            <person name="Cichocki N."/>
            <person name="Veneault-Fourrey C."/>
            <person name="LaButti K."/>
            <person name="Lindquist E.A."/>
            <person name="Lipzen A."/>
            <person name="Lundell T."/>
            <person name="Morin E."/>
            <person name="Murat C."/>
            <person name="Sun H."/>
            <person name="Tunlid A."/>
            <person name="Henrissat B."/>
            <person name="Grigoriev I.V."/>
            <person name="Hibbett D.S."/>
            <person name="Martin F."/>
            <person name="Nordberg H.P."/>
            <person name="Cantor M.N."/>
            <person name="Hua S.X."/>
        </authorList>
    </citation>
    <scope>NUCLEOTIDE SEQUENCE [LARGE SCALE GENOMIC DNA]</scope>
    <source>
        <strain evidence="2 3">F 1598</strain>
    </source>
</reference>
<accession>A0A0C3GN64</accession>
<protein>
    <submittedName>
        <fullName evidence="2">Uncharacterized protein</fullName>
    </submittedName>
</protein>
<keyword evidence="1" id="KW-1133">Transmembrane helix</keyword>
<keyword evidence="1" id="KW-0812">Transmembrane</keyword>
<evidence type="ECO:0000313" key="2">
    <source>
        <dbReference type="EMBL" id="KIM91976.1"/>
    </source>
</evidence>
<gene>
    <name evidence="2" type="ORF">PILCRDRAFT_809973</name>
</gene>
<dbReference type="Proteomes" id="UP000054166">
    <property type="component" value="Unassembled WGS sequence"/>
</dbReference>
<dbReference type="EMBL" id="KN832970">
    <property type="protein sequence ID" value="KIM91976.1"/>
    <property type="molecule type" value="Genomic_DNA"/>
</dbReference>
<name>A0A0C3GN64_PILCF</name>